<name>A0ABM2ZP06_GOSHI</name>
<proteinExistence type="predicted"/>
<sequence length="100" mass="11239">MFSAPFSTEALDWSPILAHSPMTTKRARISPPGTESGTWRVRRPAGGAWWCYMRGEWLGSGASAIRVFRLLFLCWVLGFCNRARVQAFLGQLVCNMGWTV</sequence>
<reference evidence="2" key="2">
    <citation type="submission" date="2025-08" db="UniProtKB">
        <authorList>
            <consortium name="RefSeq"/>
        </authorList>
    </citation>
    <scope>IDENTIFICATION</scope>
</reference>
<reference evidence="1" key="1">
    <citation type="journal article" date="2020" name="Nat. Genet.">
        <title>Genomic diversifications of five Gossypium allopolyploid species and their impact on cotton improvement.</title>
        <authorList>
            <person name="Chen Z.J."/>
            <person name="Sreedasyam A."/>
            <person name="Ando A."/>
            <person name="Song Q."/>
            <person name="De Santiago L.M."/>
            <person name="Hulse-Kemp A.M."/>
            <person name="Ding M."/>
            <person name="Ye W."/>
            <person name="Kirkbride R.C."/>
            <person name="Jenkins J."/>
            <person name="Plott C."/>
            <person name="Lovell J."/>
            <person name="Lin Y.M."/>
            <person name="Vaughn R."/>
            <person name="Liu B."/>
            <person name="Simpson S."/>
            <person name="Scheffler B.E."/>
            <person name="Wen L."/>
            <person name="Saski C.A."/>
            <person name="Grover C.E."/>
            <person name="Hu G."/>
            <person name="Conover J.L."/>
            <person name="Carlson J.W."/>
            <person name="Shu S."/>
            <person name="Boston L.B."/>
            <person name="Williams M."/>
            <person name="Peterson D.G."/>
            <person name="McGee K."/>
            <person name="Jones D.C."/>
            <person name="Wendel J.F."/>
            <person name="Stelly D.M."/>
            <person name="Grimwood J."/>
            <person name="Schmutz J."/>
        </authorList>
    </citation>
    <scope>NUCLEOTIDE SEQUENCE [LARGE SCALE GENOMIC DNA]</scope>
    <source>
        <strain evidence="1">cv. TM-1</strain>
    </source>
</reference>
<dbReference type="RefSeq" id="XP_040944400.1">
    <property type="nucleotide sequence ID" value="XM_041088466.1"/>
</dbReference>
<evidence type="ECO:0000313" key="1">
    <source>
        <dbReference type="Proteomes" id="UP000818029"/>
    </source>
</evidence>
<keyword evidence="1" id="KW-1185">Reference proteome</keyword>
<protein>
    <submittedName>
        <fullName evidence="2">Uncharacterized protein</fullName>
    </submittedName>
</protein>
<dbReference type="GeneID" id="121214627"/>
<dbReference type="Proteomes" id="UP000818029">
    <property type="component" value="Chromosome D02"/>
</dbReference>
<evidence type="ECO:0000313" key="2">
    <source>
        <dbReference type="RefSeq" id="XP_040944400.1"/>
    </source>
</evidence>
<gene>
    <name evidence="2" type="primary">LOC121214627</name>
</gene>
<organism evidence="1 2">
    <name type="scientific">Gossypium hirsutum</name>
    <name type="common">Upland cotton</name>
    <name type="synonym">Gossypium mexicanum</name>
    <dbReference type="NCBI Taxonomy" id="3635"/>
    <lineage>
        <taxon>Eukaryota</taxon>
        <taxon>Viridiplantae</taxon>
        <taxon>Streptophyta</taxon>
        <taxon>Embryophyta</taxon>
        <taxon>Tracheophyta</taxon>
        <taxon>Spermatophyta</taxon>
        <taxon>Magnoliopsida</taxon>
        <taxon>eudicotyledons</taxon>
        <taxon>Gunneridae</taxon>
        <taxon>Pentapetalae</taxon>
        <taxon>rosids</taxon>
        <taxon>malvids</taxon>
        <taxon>Malvales</taxon>
        <taxon>Malvaceae</taxon>
        <taxon>Malvoideae</taxon>
        <taxon>Gossypium</taxon>
    </lineage>
</organism>
<accession>A0ABM2ZP06</accession>